<dbReference type="InterPro" id="IPR051267">
    <property type="entry name" value="STEAP_metalloreductase"/>
</dbReference>
<dbReference type="InterPro" id="IPR028939">
    <property type="entry name" value="P5C_Rdtase_cat_N"/>
</dbReference>
<dbReference type="InterPro" id="IPR036291">
    <property type="entry name" value="NAD(P)-bd_dom_sf"/>
</dbReference>
<reference evidence="3 4" key="1">
    <citation type="submission" date="2017-09" db="EMBL/GenBank/DDBJ databases">
        <authorList>
            <person name="Lee N."/>
            <person name="Cho B.-K."/>
        </authorList>
    </citation>
    <scope>NUCLEOTIDE SEQUENCE [LARGE SCALE GENOMIC DNA]</scope>
    <source>
        <strain evidence="3 4">ATCC 27467</strain>
    </source>
</reference>
<evidence type="ECO:0000313" key="3">
    <source>
        <dbReference type="EMBL" id="QEU78306.1"/>
    </source>
</evidence>
<dbReference type="OrthoDB" id="3194817at2"/>
<dbReference type="KEGG" id="ssub:CP968_08465"/>
<keyword evidence="1" id="KW-0560">Oxidoreductase</keyword>
<name>A0A5P2UGB0_9ACTN</name>
<dbReference type="Pfam" id="PF03807">
    <property type="entry name" value="F420_oxidored"/>
    <property type="match status" value="1"/>
</dbReference>
<gene>
    <name evidence="3" type="ORF">CP968_08465</name>
</gene>
<sequence length="217" mass="22089">MRIAMIGTGNVGRALAAGWSRAGHDLVFGSRRPDDEALREELAEAVGARVPVLDPASAATGAEVVVNATPGTESVALLGAVGARALTGKVLLDVAVGFREDGALSHPVESLGEELQRAFPGTAVVKTLCTVDAGLMCAPHALTGPSTLFLSGEDAVAKRTVGALLRDLGWPEESLLDLGGIATARGQEHYSLLFLGVAGALGTYGFGIRIVPPAAEG</sequence>
<dbReference type="RefSeq" id="WP_150517399.1">
    <property type="nucleotide sequence ID" value="NZ_BMVX01000006.1"/>
</dbReference>
<organism evidence="3 4">
    <name type="scientific">Streptomyces subrutilus</name>
    <dbReference type="NCBI Taxonomy" id="36818"/>
    <lineage>
        <taxon>Bacteria</taxon>
        <taxon>Bacillati</taxon>
        <taxon>Actinomycetota</taxon>
        <taxon>Actinomycetes</taxon>
        <taxon>Kitasatosporales</taxon>
        <taxon>Streptomycetaceae</taxon>
        <taxon>Streptomyces</taxon>
    </lineage>
</organism>
<keyword evidence="4" id="KW-1185">Reference proteome</keyword>
<evidence type="ECO:0000313" key="4">
    <source>
        <dbReference type="Proteomes" id="UP000326831"/>
    </source>
</evidence>
<protein>
    <submittedName>
        <fullName evidence="3">Oxidoreductase</fullName>
    </submittedName>
</protein>
<dbReference type="Proteomes" id="UP000326831">
    <property type="component" value="Chromosome"/>
</dbReference>
<evidence type="ECO:0000259" key="2">
    <source>
        <dbReference type="Pfam" id="PF03807"/>
    </source>
</evidence>
<proteinExistence type="predicted"/>
<dbReference type="EMBL" id="CP023701">
    <property type="protein sequence ID" value="QEU78306.1"/>
    <property type="molecule type" value="Genomic_DNA"/>
</dbReference>
<accession>A0A5P2UGB0</accession>
<dbReference type="SUPFAM" id="SSF51735">
    <property type="entry name" value="NAD(P)-binding Rossmann-fold domains"/>
    <property type="match status" value="1"/>
</dbReference>
<dbReference type="PANTHER" id="PTHR14239">
    <property type="entry name" value="DUDULIN-RELATED"/>
    <property type="match status" value="1"/>
</dbReference>
<dbReference type="AlphaFoldDB" id="A0A5P2UGB0"/>
<dbReference type="Gene3D" id="3.40.50.720">
    <property type="entry name" value="NAD(P)-binding Rossmann-like Domain"/>
    <property type="match status" value="1"/>
</dbReference>
<dbReference type="GO" id="GO:0016491">
    <property type="term" value="F:oxidoreductase activity"/>
    <property type="evidence" value="ECO:0007669"/>
    <property type="project" value="UniProtKB-KW"/>
</dbReference>
<feature type="domain" description="Pyrroline-5-carboxylate reductase catalytic N-terminal" evidence="2">
    <location>
        <begin position="2"/>
        <end position="97"/>
    </location>
</feature>
<evidence type="ECO:0000256" key="1">
    <source>
        <dbReference type="ARBA" id="ARBA00023002"/>
    </source>
</evidence>